<evidence type="ECO:0000259" key="1">
    <source>
        <dbReference type="Pfam" id="PF01827"/>
    </source>
</evidence>
<reference evidence="2 3" key="1">
    <citation type="submission" date="2019-12" db="EMBL/GenBank/DDBJ databases">
        <title>Chromosome-level assembly of the Caenorhabditis remanei genome.</title>
        <authorList>
            <person name="Teterina A.A."/>
            <person name="Willis J.H."/>
            <person name="Phillips P.C."/>
        </authorList>
    </citation>
    <scope>NUCLEOTIDE SEQUENCE [LARGE SCALE GENOMIC DNA]</scope>
    <source>
        <strain evidence="2 3">PX506</strain>
        <tissue evidence="2">Whole organism</tissue>
    </source>
</reference>
<accession>A0A6A5GGP4</accession>
<dbReference type="PANTHER" id="PTHR23014">
    <property type="entry name" value="F-BOX A PROTEIN"/>
    <property type="match status" value="1"/>
</dbReference>
<evidence type="ECO:0000313" key="2">
    <source>
        <dbReference type="EMBL" id="KAF1754397.1"/>
    </source>
</evidence>
<dbReference type="AlphaFoldDB" id="A0A6A5GGP4"/>
<gene>
    <name evidence="2" type="ORF">GCK72_020958</name>
</gene>
<organism evidence="2 3">
    <name type="scientific">Caenorhabditis remanei</name>
    <name type="common">Caenorhabditis vulgaris</name>
    <dbReference type="NCBI Taxonomy" id="31234"/>
    <lineage>
        <taxon>Eukaryota</taxon>
        <taxon>Metazoa</taxon>
        <taxon>Ecdysozoa</taxon>
        <taxon>Nematoda</taxon>
        <taxon>Chromadorea</taxon>
        <taxon>Rhabditida</taxon>
        <taxon>Rhabditina</taxon>
        <taxon>Rhabditomorpha</taxon>
        <taxon>Rhabditoidea</taxon>
        <taxon>Rhabditidae</taxon>
        <taxon>Peloderinae</taxon>
        <taxon>Caenorhabditis</taxon>
    </lineage>
</organism>
<evidence type="ECO:0000313" key="3">
    <source>
        <dbReference type="Proteomes" id="UP000483820"/>
    </source>
</evidence>
<sequence length="561" mass="65910">MDFLSVFCDDLSGILIEQNAMMYVFEIHQIGNVQPIGSQIFTCLEMSLNLRNQKIQIREVTLDFYSLEQINSLLALIDPESLAGVFLKLQPSRFVKSLDEIILLEQWKEFKNVQFSSTTNTLSRNELIVIKKTLLTSQVFKLIGIYYEDIDSFLLDEIFGHPTQPTNQYGTTRTIRVPDTKRDVLTVTVYPNNCIVFAREKCCPDFYTEQLFNKIIELAQNCEGPFLKVLMNPLIMTNLSSYLDFVDIQALRKTSSGIRKCIDYIKPDPEISKLMIKSKNFVRVDVQMSFQDKASPLYIQYEEVDPGCLVNEKFVKHGMFLTLLNDIEANFRHQEAPLEELNLDLYSMRYFHKEFLDKIRNFLKPQTGLLSTRKLNVIADGEDDLLKTMKWLEPVALEIIEVHSLVSDSWKEKIVVDHKFYELNQWIYAKEFVMKDFVIPIPFNFQYFIHFVKLDVFVEIISSGDVYELKEELLYSPSFVKFKIEFQTRSIDNDDLFNLLGHSYHIENDRLASKRKTWYFQMPERDRVLHIVYHVDQKIIFFKKVGLEEIPEDVFFGFEEE</sequence>
<dbReference type="KEGG" id="crq:GCK72_020958"/>
<dbReference type="CTD" id="9815030"/>
<dbReference type="RefSeq" id="XP_003100508.2">
    <property type="nucleotide sequence ID" value="XM_003100460.2"/>
</dbReference>
<dbReference type="EMBL" id="WUAV01000005">
    <property type="protein sequence ID" value="KAF1754397.1"/>
    <property type="molecule type" value="Genomic_DNA"/>
</dbReference>
<dbReference type="PANTHER" id="PTHR23014:SF1">
    <property type="entry name" value="DUF38 DOMAIN-CONTAINING PROTEIN-RELATED"/>
    <property type="match status" value="1"/>
</dbReference>
<feature type="domain" description="DUF38" evidence="1">
    <location>
        <begin position="354"/>
        <end position="492"/>
    </location>
</feature>
<protein>
    <recommendedName>
        <fullName evidence="1">DUF38 domain-containing protein</fullName>
    </recommendedName>
</protein>
<feature type="domain" description="DUF38" evidence="1">
    <location>
        <begin position="39"/>
        <end position="118"/>
    </location>
</feature>
<comment type="caution">
    <text evidence="2">The sequence shown here is derived from an EMBL/GenBank/DDBJ whole genome shotgun (WGS) entry which is preliminary data.</text>
</comment>
<dbReference type="GeneID" id="9815030"/>
<dbReference type="Pfam" id="PF01827">
    <property type="entry name" value="FTH"/>
    <property type="match status" value="2"/>
</dbReference>
<dbReference type="InterPro" id="IPR002900">
    <property type="entry name" value="DUF38/FTH_CAE_spp"/>
</dbReference>
<proteinExistence type="predicted"/>
<name>A0A6A5GGP4_CAERE</name>
<dbReference type="Proteomes" id="UP000483820">
    <property type="component" value="Chromosome V"/>
</dbReference>